<organism evidence="4 5">
    <name type="scientific">Saccharomycodes ludwigii</name>
    <dbReference type="NCBI Taxonomy" id="36035"/>
    <lineage>
        <taxon>Eukaryota</taxon>
        <taxon>Fungi</taxon>
        <taxon>Dikarya</taxon>
        <taxon>Ascomycota</taxon>
        <taxon>Saccharomycotina</taxon>
        <taxon>Saccharomycetes</taxon>
        <taxon>Saccharomycodales</taxon>
        <taxon>Saccharomycodaceae</taxon>
        <taxon>Saccharomycodes</taxon>
    </lineage>
</organism>
<dbReference type="Pfam" id="PF00069">
    <property type="entry name" value="Pkinase"/>
    <property type="match status" value="1"/>
</dbReference>
<feature type="compositionally biased region" description="Low complexity" evidence="2">
    <location>
        <begin position="1"/>
        <end position="30"/>
    </location>
</feature>
<dbReference type="Gene3D" id="1.10.510.10">
    <property type="entry name" value="Transferase(Phosphotransferase) domain 1"/>
    <property type="match status" value="1"/>
</dbReference>
<feature type="region of interest" description="Disordered" evidence="2">
    <location>
        <begin position="757"/>
        <end position="807"/>
    </location>
</feature>
<dbReference type="InterPro" id="IPR000719">
    <property type="entry name" value="Prot_kinase_dom"/>
</dbReference>
<feature type="region of interest" description="Disordered" evidence="2">
    <location>
        <begin position="444"/>
        <end position="500"/>
    </location>
</feature>
<gene>
    <name evidence="4" type="ORF">SCODWIG_01522</name>
</gene>
<feature type="region of interest" description="Disordered" evidence="2">
    <location>
        <begin position="899"/>
        <end position="918"/>
    </location>
</feature>
<dbReference type="GO" id="GO:0005524">
    <property type="term" value="F:ATP binding"/>
    <property type="evidence" value="ECO:0007669"/>
    <property type="project" value="InterPro"/>
</dbReference>
<dbReference type="VEuPathDB" id="FungiDB:SCODWIG_01522"/>
<dbReference type="EMBL" id="UFAJ01000199">
    <property type="protein sequence ID" value="SSD59761.1"/>
    <property type="molecule type" value="Genomic_DNA"/>
</dbReference>
<accession>A0A376B544</accession>
<feature type="region of interest" description="Disordered" evidence="2">
    <location>
        <begin position="1042"/>
        <end position="1110"/>
    </location>
</feature>
<feature type="compositionally biased region" description="Polar residues" evidence="2">
    <location>
        <begin position="757"/>
        <end position="767"/>
    </location>
</feature>
<dbReference type="PANTHER" id="PTHR22967">
    <property type="entry name" value="SERINE/THREONINE PROTEIN KINASE"/>
    <property type="match status" value="1"/>
</dbReference>
<evidence type="ECO:0000313" key="5">
    <source>
        <dbReference type="Proteomes" id="UP000262825"/>
    </source>
</evidence>
<feature type="compositionally biased region" description="Low complexity" evidence="2">
    <location>
        <begin position="768"/>
        <end position="785"/>
    </location>
</feature>
<reference evidence="5" key="1">
    <citation type="submission" date="2018-06" db="EMBL/GenBank/DDBJ databases">
        <authorList>
            <person name="Guldener U."/>
        </authorList>
    </citation>
    <scope>NUCLEOTIDE SEQUENCE [LARGE SCALE GENOMIC DNA]</scope>
    <source>
        <strain evidence="5">UTAD17</strain>
    </source>
</reference>
<feature type="compositionally biased region" description="Low complexity" evidence="2">
    <location>
        <begin position="1130"/>
        <end position="1149"/>
    </location>
</feature>
<feature type="compositionally biased region" description="Polar residues" evidence="2">
    <location>
        <begin position="983"/>
        <end position="994"/>
    </location>
</feature>
<evidence type="ECO:0000313" key="4">
    <source>
        <dbReference type="EMBL" id="SSD59761.1"/>
    </source>
</evidence>
<feature type="compositionally biased region" description="Low complexity" evidence="2">
    <location>
        <begin position="643"/>
        <end position="656"/>
    </location>
</feature>
<dbReference type="InterPro" id="IPR011009">
    <property type="entry name" value="Kinase-like_dom_sf"/>
</dbReference>
<feature type="region of interest" description="Disordered" evidence="2">
    <location>
        <begin position="1130"/>
        <end position="1185"/>
    </location>
</feature>
<feature type="compositionally biased region" description="Polar residues" evidence="2">
    <location>
        <begin position="1237"/>
        <end position="1249"/>
    </location>
</feature>
<dbReference type="GO" id="GO:0007015">
    <property type="term" value="P:actin filament organization"/>
    <property type="evidence" value="ECO:0007669"/>
    <property type="project" value="TreeGrafter"/>
</dbReference>
<feature type="compositionally biased region" description="Basic and acidic residues" evidence="2">
    <location>
        <begin position="1257"/>
        <end position="1269"/>
    </location>
</feature>
<evidence type="ECO:0000256" key="1">
    <source>
        <dbReference type="ARBA" id="ARBA00022741"/>
    </source>
</evidence>
<dbReference type="GO" id="GO:0004674">
    <property type="term" value="F:protein serine/threonine kinase activity"/>
    <property type="evidence" value="ECO:0007669"/>
    <property type="project" value="TreeGrafter"/>
</dbReference>
<dbReference type="PROSITE" id="PS00108">
    <property type="entry name" value="PROTEIN_KINASE_ST"/>
    <property type="match status" value="1"/>
</dbReference>
<feature type="compositionally biased region" description="Low complexity" evidence="2">
    <location>
        <begin position="1064"/>
        <end position="1086"/>
    </location>
</feature>
<feature type="compositionally biased region" description="Low complexity" evidence="2">
    <location>
        <begin position="995"/>
        <end position="1005"/>
    </location>
</feature>
<feature type="compositionally biased region" description="Polar residues" evidence="2">
    <location>
        <begin position="1270"/>
        <end position="1279"/>
    </location>
</feature>
<feature type="region of interest" description="Disordered" evidence="2">
    <location>
        <begin position="1"/>
        <end position="49"/>
    </location>
</feature>
<dbReference type="SUPFAM" id="SSF56112">
    <property type="entry name" value="Protein kinase-like (PK-like)"/>
    <property type="match status" value="1"/>
</dbReference>
<feature type="compositionally biased region" description="Low complexity" evidence="2">
    <location>
        <begin position="472"/>
        <end position="482"/>
    </location>
</feature>
<dbReference type="PROSITE" id="PS50011">
    <property type="entry name" value="PROTEIN_KINASE_DOM"/>
    <property type="match status" value="1"/>
</dbReference>
<dbReference type="SMART" id="SM00220">
    <property type="entry name" value="S_TKc"/>
    <property type="match status" value="1"/>
</dbReference>
<dbReference type="InterPro" id="IPR008271">
    <property type="entry name" value="Ser/Thr_kinase_AS"/>
</dbReference>
<feature type="region of interest" description="Disordered" evidence="2">
    <location>
        <begin position="643"/>
        <end position="679"/>
    </location>
</feature>
<feature type="domain" description="Protein kinase" evidence="3">
    <location>
        <begin position="65"/>
        <end position="380"/>
    </location>
</feature>
<feature type="region of interest" description="Disordered" evidence="2">
    <location>
        <begin position="977"/>
        <end position="1006"/>
    </location>
</feature>
<feature type="compositionally biased region" description="Low complexity" evidence="2">
    <location>
        <begin position="1169"/>
        <end position="1181"/>
    </location>
</feature>
<dbReference type="PANTHER" id="PTHR22967:SF65">
    <property type="entry name" value="SERINE_THREONINE-PROTEIN KINASE AKL1"/>
    <property type="match status" value="1"/>
</dbReference>
<feature type="region of interest" description="Disordered" evidence="2">
    <location>
        <begin position="1219"/>
        <end position="1290"/>
    </location>
</feature>
<keyword evidence="5" id="KW-1185">Reference proteome</keyword>
<protein>
    <recommendedName>
        <fullName evidence="3">Protein kinase domain-containing protein</fullName>
    </recommendedName>
</protein>
<feature type="compositionally biased region" description="Basic and acidic residues" evidence="2">
    <location>
        <begin position="786"/>
        <end position="797"/>
    </location>
</feature>
<evidence type="ECO:0000256" key="2">
    <source>
        <dbReference type="SAM" id="MobiDB-lite"/>
    </source>
</evidence>
<keyword evidence="1" id="KW-0547">Nucleotide-binding</keyword>
<dbReference type="GO" id="GO:0005737">
    <property type="term" value="C:cytoplasm"/>
    <property type="evidence" value="ECO:0007669"/>
    <property type="project" value="TreeGrafter"/>
</dbReference>
<dbReference type="GO" id="GO:0000147">
    <property type="term" value="P:actin cortical patch assembly"/>
    <property type="evidence" value="ECO:0007669"/>
    <property type="project" value="TreeGrafter"/>
</dbReference>
<name>A0A376B544_9ASCO</name>
<sequence length="1290" mass="141694">MNNTNITASSNSIKPTISSSTNSNTNVATNRITPPARRIRQQPQKPPVMERLQPGTKLTVGSHLVEVIKYLSEGGFAHIYVVKFLEFTNEMEVPNSLMPGDLCCLKRVFVMDQNGLNELRNEVDVMKKLKACPRIVQYYDSNASRLNNNGASGDIANSNLSDINDAPAANSKNSNVYYEVLLLMELCPNKSLLDYMNNRLQTKLTEVEILKIMYDISQAVLSMHYCTNPEPLIHKDIKIENVLVDKNNEFKLCDFGSTSTCYPIVTTHQEIAILTNNIYIHTTPQYRSPEMIDLYRCLPINEKSDIWALGVFLYKLMFYTTPFELTGQFAILHSKYEIPPNNYSSRLNNLIIIMLSENPSLRPNIYQILLEVCSIMNVVLPENIFDKYNSGPYDFSKYSAYQTKLQTYQYQMYMMYQQKSSLELNSNDLFLNCFEIGPKQPINMGSGGGSSISSNNGNSAETNSADVQRDLSTSSNTSSTNTVKRLTSFGPIGTTNTSTKKDFKTAISEEPEEQFQNMDTGIAKSVENNVHVSTGTKSCSTTGNNNGGSNGLYKTETGSAAKSISSSYKSDLSSSSDGFGNNIVNNSNVIVNNSAKHKSNNPFPKYHQQQQQSYQLSEKSFYTGNTQMNANVATAPVSITTSNNVNNTSSSTVNTTGISRHSSIKRRSYEVSKSQRNSSLYQNDVSIPASIDGTSNNDIVADDAGVQDLNNYIDFNNEDIPTIVTSPVIGTSNNTVITPDTRSSQVFNGVIDPATSTTASSNFHSQHNNNNNNNNNVATRGNSGNKNDDNGNDRDNNGDNNVRISISDNNRLNASGIINETGSLPLPVVPPHPKVSSRYASKSDATTAITGNETQQLNSALKNKLALSFDQIDLTESPIGSQANINKAIKYDLSTDTLDSNSSSQYDGEEQDQKQGEFKEEGNDLVDCVATNQKSGDVDDESVEYIPGGSRYRNVLASVDGDGSVSEESIPMMMSKKRAPFSPTVSENTGFTTENNNNNNNNNNNGVQQQVQLELKSPVIPQHPPKRGLELRYTEVDFDKSTVASQPSVEGKVQRNPHGSPSRSIYTDTINTTTNVNSNSNNSNINRKLGENYIHPSASGNGGSNNSVDFSRRNNALRHRKSEMTLNSLNMASSNSNNNNNNNNNNSNNTKNKHSAVLPQRHHSASHTNNISVSGGSNSNSKDFGGLSSPKAYSFIEQDESLDKFGELPRRRVSLDVRRHGASNVSSSNSTSGINGYASNSTNNSSLRKSFQRNSRRSLDLEKLRKEQHTSTGNGSASSKIKGMFGLFKS</sequence>
<proteinExistence type="predicted"/>
<feature type="compositionally biased region" description="Low complexity" evidence="2">
    <location>
        <begin position="1222"/>
        <end position="1236"/>
    </location>
</feature>
<evidence type="ECO:0000259" key="3">
    <source>
        <dbReference type="PROSITE" id="PS50011"/>
    </source>
</evidence>
<dbReference type="Proteomes" id="UP000262825">
    <property type="component" value="Unassembled WGS sequence"/>
</dbReference>